<accession>A0A655XZD3</accession>
<evidence type="ECO:0000313" key="1">
    <source>
        <dbReference type="EMBL" id="CSC26639.1"/>
    </source>
</evidence>
<name>A0A655XZD3_VIBCL</name>
<proteinExistence type="predicted"/>
<dbReference type="AlphaFoldDB" id="A0A655XZD3"/>
<sequence length="53" mass="6509">MYRLSPEFFQLFFHATNVITFRNQSAKPKHLLRELLAFYRHFTNESRFSSWTP</sequence>
<protein>
    <submittedName>
        <fullName evidence="1">Uncharacterized protein</fullName>
    </submittedName>
</protein>
<reference evidence="1 2" key="1">
    <citation type="submission" date="2015-07" db="EMBL/GenBank/DDBJ databases">
        <authorList>
            <consortium name="Pathogen Informatics"/>
        </authorList>
    </citation>
    <scope>NUCLEOTIDE SEQUENCE [LARGE SCALE GENOMIC DNA]</scope>
    <source>
        <strain evidence="1 2">A316</strain>
    </source>
</reference>
<gene>
    <name evidence="1" type="ORF">ERS013200_01019</name>
</gene>
<organism evidence="1 2">
    <name type="scientific">Vibrio cholerae</name>
    <dbReference type="NCBI Taxonomy" id="666"/>
    <lineage>
        <taxon>Bacteria</taxon>
        <taxon>Pseudomonadati</taxon>
        <taxon>Pseudomonadota</taxon>
        <taxon>Gammaproteobacteria</taxon>
        <taxon>Vibrionales</taxon>
        <taxon>Vibrionaceae</taxon>
        <taxon>Vibrio</taxon>
    </lineage>
</organism>
<dbReference type="Proteomes" id="UP000041770">
    <property type="component" value="Unassembled WGS sequence"/>
</dbReference>
<evidence type="ECO:0000313" key="2">
    <source>
        <dbReference type="Proteomes" id="UP000041770"/>
    </source>
</evidence>
<dbReference type="EMBL" id="CWQY01000004">
    <property type="protein sequence ID" value="CSC26639.1"/>
    <property type="molecule type" value="Genomic_DNA"/>
</dbReference>